<dbReference type="CDD" id="cd02440">
    <property type="entry name" value="AdoMet_MTases"/>
    <property type="match status" value="1"/>
</dbReference>
<organism evidence="2 3">
    <name type="scientific">Legionella waltersii</name>
    <dbReference type="NCBI Taxonomy" id="66969"/>
    <lineage>
        <taxon>Bacteria</taxon>
        <taxon>Pseudomonadati</taxon>
        <taxon>Pseudomonadota</taxon>
        <taxon>Gammaproteobacteria</taxon>
        <taxon>Legionellales</taxon>
        <taxon>Legionellaceae</taxon>
        <taxon>Legionella</taxon>
    </lineage>
</organism>
<dbReference type="RefSeq" id="WP_058479095.1">
    <property type="nucleotide sequence ID" value="NZ_CAAAIQ010000003.1"/>
</dbReference>
<dbReference type="InterPro" id="IPR029063">
    <property type="entry name" value="SAM-dependent_MTases_sf"/>
</dbReference>
<dbReference type="PANTHER" id="PTHR43591">
    <property type="entry name" value="METHYLTRANSFERASE"/>
    <property type="match status" value="1"/>
</dbReference>
<proteinExistence type="predicted"/>
<evidence type="ECO:0000259" key="1">
    <source>
        <dbReference type="Pfam" id="PF08241"/>
    </source>
</evidence>
<evidence type="ECO:0000313" key="3">
    <source>
        <dbReference type="Proteomes" id="UP000054729"/>
    </source>
</evidence>
<comment type="caution">
    <text evidence="2">The sequence shown here is derived from an EMBL/GenBank/DDBJ whole genome shotgun (WGS) entry which is preliminary data.</text>
</comment>
<feature type="domain" description="Methyltransferase type 11" evidence="1">
    <location>
        <begin position="62"/>
        <end position="152"/>
    </location>
</feature>
<dbReference type="GO" id="GO:0008757">
    <property type="term" value="F:S-adenosylmethionine-dependent methyltransferase activity"/>
    <property type="evidence" value="ECO:0007669"/>
    <property type="project" value="InterPro"/>
</dbReference>
<dbReference type="EMBL" id="LNZB01000006">
    <property type="protein sequence ID" value="KTD82747.1"/>
    <property type="molecule type" value="Genomic_DNA"/>
</dbReference>
<dbReference type="AlphaFoldDB" id="A0A0W1AN22"/>
<dbReference type="PATRIC" id="fig|66969.6.peg.249"/>
<keyword evidence="3" id="KW-1185">Reference proteome</keyword>
<dbReference type="PANTHER" id="PTHR43591:SF110">
    <property type="entry name" value="RHODANESE DOMAIN-CONTAINING PROTEIN"/>
    <property type="match status" value="1"/>
</dbReference>
<dbReference type="Proteomes" id="UP000054729">
    <property type="component" value="Unassembled WGS sequence"/>
</dbReference>
<reference evidence="2 3" key="1">
    <citation type="submission" date="2015-11" db="EMBL/GenBank/DDBJ databases">
        <title>Genomic analysis of 38 Legionella species identifies large and diverse effector repertoires.</title>
        <authorList>
            <person name="Burstein D."/>
            <person name="Amaro F."/>
            <person name="Zusman T."/>
            <person name="Lifshitz Z."/>
            <person name="Cohen O."/>
            <person name="Gilbert J.A."/>
            <person name="Pupko T."/>
            <person name="Shuman H.A."/>
            <person name="Segal G."/>
        </authorList>
    </citation>
    <scope>NUCLEOTIDE SEQUENCE [LARGE SCALE GENOMIC DNA]</scope>
    <source>
        <strain evidence="2 3">ATCC 51914</strain>
    </source>
</reference>
<dbReference type="Gene3D" id="3.40.50.150">
    <property type="entry name" value="Vaccinia Virus protein VP39"/>
    <property type="match status" value="1"/>
</dbReference>
<sequence length="283" mass="32673">MMKTQYANETIEANIYVHSSLAKSGEYQKSPHFYPENKEKVRKNILRCIDMLPNLTNRKIIDFGCGTGFIIDLVCDLFEEVHGVDITQDMMQLVDLSPGNVFLHESLAENTHFKECTFDFATAYSFMDHLSSVKPFLLEAHRVLKNGGVLYCDLNPNRAFIEKMLEMERMNTNIENPIIKREIIGALHNGNYYEENFGLNASMLEKAEPIKTNQLGFDPNEIENLAKEIGFSKCITEHDWFLGQGLLIKQSSKEEITQIENYLKVILPYSSDLFKYLRFIFIK</sequence>
<protein>
    <recommendedName>
        <fullName evidence="1">Methyltransferase type 11 domain-containing protein</fullName>
    </recommendedName>
</protein>
<gene>
    <name evidence="2" type="ORF">Lwal_0225</name>
</gene>
<accession>A0A0W1AN22</accession>
<dbReference type="InterPro" id="IPR013216">
    <property type="entry name" value="Methyltransf_11"/>
</dbReference>
<evidence type="ECO:0000313" key="2">
    <source>
        <dbReference type="EMBL" id="KTD82747.1"/>
    </source>
</evidence>
<dbReference type="STRING" id="66969.Lwal_0225"/>
<dbReference type="Pfam" id="PF08241">
    <property type="entry name" value="Methyltransf_11"/>
    <property type="match status" value="1"/>
</dbReference>
<name>A0A0W1AN22_9GAMM</name>
<dbReference type="OrthoDB" id="9804312at2"/>
<dbReference type="SUPFAM" id="SSF53335">
    <property type="entry name" value="S-adenosyl-L-methionine-dependent methyltransferases"/>
    <property type="match status" value="1"/>
</dbReference>